<gene>
    <name evidence="3" type="ORF">CDV28_11523</name>
</gene>
<reference evidence="3" key="1">
    <citation type="submission" date="2017-07" db="EMBL/GenBank/DDBJ databases">
        <title>The cable genome - Insights into the physiology and evolution of filamentous bacteria capable of sulfide oxidation via long distance electron transfer.</title>
        <authorList>
            <person name="Thorup C."/>
            <person name="Bjerg J.T."/>
            <person name="Schreiber L."/>
            <person name="Nielsen L.P."/>
            <person name="Kjeldsen K.U."/>
            <person name="Boesen T."/>
            <person name="Boggild A."/>
            <person name="Meysman F."/>
            <person name="Geelhoed J."/>
            <person name="Schramm A."/>
        </authorList>
    </citation>
    <scope>NUCLEOTIDE SEQUENCE [LARGE SCALE GENOMIC DNA]</scope>
    <source>
        <strain evidence="3">GS</strain>
    </source>
</reference>
<dbReference type="PANTHER" id="PTHR43630:SF2">
    <property type="entry name" value="GLYCOSYLTRANSFERASE"/>
    <property type="match status" value="1"/>
</dbReference>
<accession>A0A521G1L9</accession>
<sequence>MNKISAYIIAWNEADKIRSAINSVLWADEIVLADSFSTDGTAEIAAELGARVVQIEFKGFGDLRNRAMGACTHDWIFSLDADERCTPEARDEMLATVALPDPVDAYYIPRRNFFMGRWIKHSGFYPDYRQPQLFRKGALKFKDSDPVHEEFEIVSVKPVAYLQQPIWQFPYKNLEEVARKANRYSTLGAEKLRQRGRKGGMFTALSRGLWSFFHMYILKKGILDGWPGFVIAVGNFEGTWYKYAKLHELNACWQPPDTPPLSRTTNRN</sequence>
<dbReference type="SUPFAM" id="SSF53448">
    <property type="entry name" value="Nucleotide-diphospho-sugar transferases"/>
    <property type="match status" value="1"/>
</dbReference>
<name>A0A521G1L9_9BACT</name>
<keyword evidence="4" id="KW-1185">Reference proteome</keyword>
<dbReference type="AlphaFoldDB" id="A0A521G1L9"/>
<dbReference type="GO" id="GO:0016740">
    <property type="term" value="F:transferase activity"/>
    <property type="evidence" value="ECO:0007669"/>
    <property type="project" value="UniProtKB-KW"/>
</dbReference>
<organism evidence="3 4">
    <name type="scientific">Candidatus Electronema aureum</name>
    <dbReference type="NCBI Taxonomy" id="2005002"/>
    <lineage>
        <taxon>Bacteria</taxon>
        <taxon>Pseudomonadati</taxon>
        <taxon>Thermodesulfobacteriota</taxon>
        <taxon>Desulfobulbia</taxon>
        <taxon>Desulfobulbales</taxon>
        <taxon>Desulfobulbaceae</taxon>
        <taxon>Candidatus Electronema</taxon>
    </lineage>
</organism>
<feature type="domain" description="Glycosyltransferase 2-like" evidence="2">
    <location>
        <begin position="5"/>
        <end position="123"/>
    </location>
</feature>
<evidence type="ECO:0000259" key="2">
    <source>
        <dbReference type="Pfam" id="PF00535"/>
    </source>
</evidence>
<dbReference type="Pfam" id="PF00535">
    <property type="entry name" value="Glycos_transf_2"/>
    <property type="match status" value="1"/>
</dbReference>
<dbReference type="InterPro" id="IPR001173">
    <property type="entry name" value="Glyco_trans_2-like"/>
</dbReference>
<dbReference type="Gene3D" id="3.90.550.10">
    <property type="entry name" value="Spore Coat Polysaccharide Biosynthesis Protein SpsA, Chain A"/>
    <property type="match status" value="1"/>
</dbReference>
<dbReference type="CDD" id="cd02511">
    <property type="entry name" value="Beta4Glucosyltransferase"/>
    <property type="match status" value="1"/>
</dbReference>
<dbReference type="InterPro" id="IPR029044">
    <property type="entry name" value="Nucleotide-diphossugar_trans"/>
</dbReference>
<dbReference type="PANTHER" id="PTHR43630">
    <property type="entry name" value="POLY-BETA-1,6-N-ACETYL-D-GLUCOSAMINE SYNTHASE"/>
    <property type="match status" value="1"/>
</dbReference>
<evidence type="ECO:0000313" key="4">
    <source>
        <dbReference type="Proteomes" id="UP000316238"/>
    </source>
</evidence>
<dbReference type="Proteomes" id="UP000316238">
    <property type="component" value="Unassembled WGS sequence"/>
</dbReference>
<evidence type="ECO:0000313" key="3">
    <source>
        <dbReference type="EMBL" id="TAA74888.1"/>
    </source>
</evidence>
<proteinExistence type="inferred from homology"/>
<comment type="caution">
    <text evidence="3">The sequence shown here is derived from an EMBL/GenBank/DDBJ whole genome shotgun (WGS) entry which is preliminary data.</text>
</comment>
<evidence type="ECO:0000256" key="1">
    <source>
        <dbReference type="ARBA" id="ARBA00038494"/>
    </source>
</evidence>
<comment type="similarity">
    <text evidence="1">Belongs to the glycosyltransferase 2 family. WaaE/KdtX subfamily.</text>
</comment>
<dbReference type="EMBL" id="NQJD01000015">
    <property type="protein sequence ID" value="TAA74888.1"/>
    <property type="molecule type" value="Genomic_DNA"/>
</dbReference>
<protein>
    <submittedName>
        <fullName evidence="3">Glycosyltransferase involved in cell wall bisynthesis</fullName>
    </submittedName>
</protein>